<dbReference type="Proteomes" id="UP000032946">
    <property type="component" value="Chromosome"/>
</dbReference>
<gene>
    <name evidence="1" type="ORF">ARTHRO_40674</name>
</gene>
<evidence type="ECO:0000313" key="2">
    <source>
        <dbReference type="Proteomes" id="UP000032946"/>
    </source>
</evidence>
<accession>A0A9P1KH75</accession>
<evidence type="ECO:0000313" key="1">
    <source>
        <dbReference type="EMBL" id="CDM96268.1"/>
    </source>
</evidence>
<dbReference type="AlphaFoldDB" id="A0A9P1KH75"/>
<proteinExistence type="predicted"/>
<name>A0A9P1KH75_9CYAN</name>
<protein>
    <submittedName>
        <fullName evidence="1">Uncharacterized protein</fullName>
    </submittedName>
</protein>
<keyword evidence="2" id="KW-1185">Reference proteome</keyword>
<reference evidence="1 2" key="1">
    <citation type="submission" date="2014-02" db="EMBL/GenBank/DDBJ databases">
        <authorList>
            <person name="Genoscope - CEA"/>
        </authorList>
    </citation>
    <scope>NUCLEOTIDE SEQUENCE [LARGE SCALE GENOMIC DNA]</scope>
    <source>
        <strain evidence="1 2">PCC 8005</strain>
    </source>
</reference>
<organism evidence="1 2">
    <name type="scientific">Limnospira indica PCC 8005</name>
    <dbReference type="NCBI Taxonomy" id="376219"/>
    <lineage>
        <taxon>Bacteria</taxon>
        <taxon>Bacillati</taxon>
        <taxon>Cyanobacteriota</taxon>
        <taxon>Cyanophyceae</taxon>
        <taxon>Oscillatoriophycideae</taxon>
        <taxon>Oscillatoriales</taxon>
        <taxon>Sirenicapillariaceae</taxon>
        <taxon>Limnospira</taxon>
    </lineage>
</organism>
<sequence>MVGLDPIPLETLQYAVFKVRLREST</sequence>
<dbReference type="EMBL" id="FO818640">
    <property type="protein sequence ID" value="CDM96268.1"/>
    <property type="molecule type" value="Genomic_DNA"/>
</dbReference>